<dbReference type="EMBL" id="CP018477">
    <property type="protein sequence ID" value="ASV74669.1"/>
    <property type="molecule type" value="Genomic_DNA"/>
</dbReference>
<sequence>MNMEPLKWFALRNRLPSGTAGDGVVLLESHARLFMNNKVCRQPTRNDECPNFLLRFGHSPTITRYV</sequence>
<organism evidence="1 2">
    <name type="scientific">Thermogutta terrifontis</name>
    <dbReference type="NCBI Taxonomy" id="1331910"/>
    <lineage>
        <taxon>Bacteria</taxon>
        <taxon>Pseudomonadati</taxon>
        <taxon>Planctomycetota</taxon>
        <taxon>Planctomycetia</taxon>
        <taxon>Pirellulales</taxon>
        <taxon>Thermoguttaceae</taxon>
        <taxon>Thermogutta</taxon>
    </lineage>
</organism>
<accession>A0A286RFD3</accession>
<protein>
    <submittedName>
        <fullName evidence="1">Uncharacterized protein</fullName>
    </submittedName>
</protein>
<dbReference type="AlphaFoldDB" id="A0A286RFD3"/>
<gene>
    <name evidence="1" type="ORF">THTE_2067</name>
</gene>
<reference evidence="1 2" key="1">
    <citation type="journal article" name="Front. Microbiol.">
        <title>Sugar Metabolism of the First Thermophilic Planctomycete Thermogutta terrifontis: Comparative Genomic and Transcriptomic Approaches.</title>
        <authorList>
            <person name="Elcheninov A.G."/>
            <person name="Menzel P."/>
            <person name="Gudbergsdottir S.R."/>
            <person name="Slesarev A.I."/>
            <person name="Kadnikov V.V."/>
            <person name="Krogh A."/>
            <person name="Bonch-Osmolovskaya E.A."/>
            <person name="Peng X."/>
            <person name="Kublanov I.V."/>
        </authorList>
    </citation>
    <scope>NUCLEOTIDE SEQUENCE [LARGE SCALE GENOMIC DNA]</scope>
    <source>
        <strain evidence="1 2">R1</strain>
    </source>
</reference>
<proteinExistence type="predicted"/>
<dbReference type="KEGG" id="ttf:THTE_2067"/>
<dbReference type="Proteomes" id="UP000215086">
    <property type="component" value="Chromosome"/>
</dbReference>
<evidence type="ECO:0000313" key="2">
    <source>
        <dbReference type="Proteomes" id="UP000215086"/>
    </source>
</evidence>
<name>A0A286RFD3_9BACT</name>
<keyword evidence="2" id="KW-1185">Reference proteome</keyword>
<evidence type="ECO:0000313" key="1">
    <source>
        <dbReference type="EMBL" id="ASV74669.1"/>
    </source>
</evidence>